<evidence type="ECO:0000313" key="2">
    <source>
        <dbReference type="EMBL" id="ROP43137.1"/>
    </source>
</evidence>
<name>A0A3N1HKT6_9ACTN</name>
<keyword evidence="3" id="KW-1185">Reference proteome</keyword>
<reference evidence="2 3" key="1">
    <citation type="journal article" date="2015" name="Stand. Genomic Sci.">
        <title>Genomic Encyclopedia of Bacterial and Archaeal Type Strains, Phase III: the genomes of soil and plant-associated and newly described type strains.</title>
        <authorList>
            <person name="Whitman W.B."/>
            <person name="Woyke T."/>
            <person name="Klenk H.P."/>
            <person name="Zhou Y."/>
            <person name="Lilburn T.G."/>
            <person name="Beck B.J."/>
            <person name="De Vos P."/>
            <person name="Vandamme P."/>
            <person name="Eisen J.A."/>
            <person name="Garrity G."/>
            <person name="Hugenholtz P."/>
            <person name="Kyrpides N.C."/>
        </authorList>
    </citation>
    <scope>NUCLEOTIDE SEQUENCE [LARGE SCALE GENOMIC DNA]</scope>
    <source>
        <strain evidence="2 3">CECT 7306</strain>
    </source>
</reference>
<dbReference type="EMBL" id="RJKN01000004">
    <property type="protein sequence ID" value="ROP43137.1"/>
    <property type="molecule type" value="Genomic_DNA"/>
</dbReference>
<dbReference type="AlphaFoldDB" id="A0A3N1HKT6"/>
<protein>
    <submittedName>
        <fullName evidence="2">Uncharacterized protein</fullName>
    </submittedName>
</protein>
<sequence>MRELEQVREAGRRSLLFSLLLLCSLVAARLPFPWSAVGLLFTAAALVAGGLAVAAAWSARRRLTVAVMGGGIALGLFLLLTQVASVALWPWQADLRDCRAAAATQSARAACDRDFEDELQRWTESLGGLGGGAAGS</sequence>
<evidence type="ECO:0000256" key="1">
    <source>
        <dbReference type="SAM" id="Phobius"/>
    </source>
</evidence>
<organism evidence="2 3">
    <name type="scientific">Pseudokineococcus lusitanus</name>
    <dbReference type="NCBI Taxonomy" id="763993"/>
    <lineage>
        <taxon>Bacteria</taxon>
        <taxon>Bacillati</taxon>
        <taxon>Actinomycetota</taxon>
        <taxon>Actinomycetes</taxon>
        <taxon>Kineosporiales</taxon>
        <taxon>Kineosporiaceae</taxon>
        <taxon>Pseudokineococcus</taxon>
    </lineage>
</organism>
<dbReference type="RefSeq" id="WP_123379842.1">
    <property type="nucleotide sequence ID" value="NZ_RJKN01000004.1"/>
</dbReference>
<keyword evidence="1" id="KW-0472">Membrane</keyword>
<gene>
    <name evidence="2" type="ORF">EDC03_1732</name>
</gene>
<dbReference type="InParanoid" id="A0A3N1HKT6"/>
<proteinExistence type="predicted"/>
<comment type="caution">
    <text evidence="2">The sequence shown here is derived from an EMBL/GenBank/DDBJ whole genome shotgun (WGS) entry which is preliminary data.</text>
</comment>
<accession>A0A3N1HKT6</accession>
<keyword evidence="1" id="KW-0812">Transmembrane</keyword>
<keyword evidence="1" id="KW-1133">Transmembrane helix</keyword>
<feature type="transmembrane region" description="Helical" evidence="1">
    <location>
        <begin position="39"/>
        <end position="59"/>
    </location>
</feature>
<feature type="transmembrane region" description="Helical" evidence="1">
    <location>
        <begin position="71"/>
        <end position="91"/>
    </location>
</feature>
<dbReference type="Proteomes" id="UP000276232">
    <property type="component" value="Unassembled WGS sequence"/>
</dbReference>
<evidence type="ECO:0000313" key="3">
    <source>
        <dbReference type="Proteomes" id="UP000276232"/>
    </source>
</evidence>